<accession>A0A5C8PDT6</accession>
<comment type="caution">
    <text evidence="3">The sequence shown here is derived from an EMBL/GenBank/DDBJ whole genome shotgun (WGS) entry which is preliminary data.</text>
</comment>
<feature type="transmembrane region" description="Helical" evidence="2">
    <location>
        <begin position="308"/>
        <end position="329"/>
    </location>
</feature>
<organism evidence="3 4">
    <name type="scientific">Vineibacter terrae</name>
    <dbReference type="NCBI Taxonomy" id="2586908"/>
    <lineage>
        <taxon>Bacteria</taxon>
        <taxon>Pseudomonadati</taxon>
        <taxon>Pseudomonadota</taxon>
        <taxon>Alphaproteobacteria</taxon>
        <taxon>Hyphomicrobiales</taxon>
        <taxon>Vineibacter</taxon>
    </lineage>
</organism>
<feature type="transmembrane region" description="Helical" evidence="2">
    <location>
        <begin position="373"/>
        <end position="393"/>
    </location>
</feature>
<feature type="transmembrane region" description="Helical" evidence="2">
    <location>
        <begin position="228"/>
        <end position="253"/>
    </location>
</feature>
<feature type="compositionally biased region" description="Pro residues" evidence="1">
    <location>
        <begin position="79"/>
        <end position="91"/>
    </location>
</feature>
<feature type="compositionally biased region" description="Basic and acidic residues" evidence="1">
    <location>
        <begin position="32"/>
        <end position="48"/>
    </location>
</feature>
<feature type="compositionally biased region" description="Pro residues" evidence="1">
    <location>
        <begin position="113"/>
        <end position="124"/>
    </location>
</feature>
<feature type="region of interest" description="Disordered" evidence="1">
    <location>
        <begin position="31"/>
        <end position="139"/>
    </location>
</feature>
<dbReference type="InterPro" id="IPR010295">
    <property type="entry name" value="DUF898"/>
</dbReference>
<gene>
    <name evidence="3" type="ORF">FHP25_30495</name>
</gene>
<name>A0A5C8PDT6_9HYPH</name>
<dbReference type="Pfam" id="PF05987">
    <property type="entry name" value="DUF898"/>
    <property type="match status" value="1"/>
</dbReference>
<feature type="compositionally biased region" description="Low complexity" evidence="1">
    <location>
        <begin position="125"/>
        <end position="139"/>
    </location>
</feature>
<keyword evidence="4" id="KW-1185">Reference proteome</keyword>
<proteinExistence type="predicted"/>
<keyword evidence="2" id="KW-0472">Membrane</keyword>
<evidence type="ECO:0000256" key="2">
    <source>
        <dbReference type="SAM" id="Phobius"/>
    </source>
</evidence>
<evidence type="ECO:0000256" key="1">
    <source>
        <dbReference type="SAM" id="MobiDB-lite"/>
    </source>
</evidence>
<sequence>MDNCLNSGIPALSHCPSGWLCRGESTTIRVGPGRDHRWGRPGEPRSVNDDSASGADKRPDSITGSSAPTAAPQWLTPAPAEPGPAPATPPVPRDHGGYAHSQGFSRNYVPPASHAPPPGYPPPAGATQPYAQPGYAAPGGHAAAPPGYPPYGAPVAYAPPIHVNPPVRLTYDGRVGELYLVYLRSLLLTLVTLGVYRFWGRTRVRRYLWSHFQAFGDRFEYRGRGIELFLGFLAGVGFLMVVGGIVLGALWLFARETVLQEVDAGDAATWLLLLAGYPLLAVGRYAGLRYKLTRTRWRGIRSGLDGSAWKFGGISVGLGLLNAMSAQLVTPILDMALARYRLKNLTFGTVRFGFAGQAGDIYGRFIGFYFLNILAWIVLVVIIVMIVGGLSAVIDRFGGWEAIGDKIAHPTPLVIVIMILVALAVYSLIGLVILPLRCWYQAYLLRYLISRTWFGRIQFVSGVTTGQMWGFMVLNWIILVFTFGIGWPWVLHRTARLVADQLWIYGEVDALAVAQALGQGPAIGEGLLDLFDTGIV</sequence>
<dbReference type="EMBL" id="VDUZ01000045">
    <property type="protein sequence ID" value="TXL71295.1"/>
    <property type="molecule type" value="Genomic_DNA"/>
</dbReference>
<keyword evidence="2" id="KW-0812">Transmembrane</keyword>
<evidence type="ECO:0000313" key="4">
    <source>
        <dbReference type="Proteomes" id="UP000321638"/>
    </source>
</evidence>
<dbReference type="AlphaFoldDB" id="A0A5C8PDT6"/>
<feature type="transmembrane region" description="Helical" evidence="2">
    <location>
        <begin position="268"/>
        <end position="287"/>
    </location>
</feature>
<dbReference type="Proteomes" id="UP000321638">
    <property type="component" value="Unassembled WGS sequence"/>
</dbReference>
<keyword evidence="2" id="KW-1133">Transmembrane helix</keyword>
<evidence type="ECO:0000313" key="3">
    <source>
        <dbReference type="EMBL" id="TXL71295.1"/>
    </source>
</evidence>
<dbReference type="OrthoDB" id="7462354at2"/>
<protein>
    <submittedName>
        <fullName evidence="3">DUF898 domain-containing protein</fullName>
    </submittedName>
</protein>
<feature type="transmembrane region" description="Helical" evidence="2">
    <location>
        <begin position="179"/>
        <end position="199"/>
    </location>
</feature>
<feature type="transmembrane region" description="Helical" evidence="2">
    <location>
        <begin position="413"/>
        <end position="436"/>
    </location>
</feature>
<reference evidence="3 4" key="1">
    <citation type="submission" date="2019-06" db="EMBL/GenBank/DDBJ databases">
        <title>New taxonomy in bacterial strain CC-CFT640, isolated from vineyard.</title>
        <authorList>
            <person name="Lin S.-Y."/>
            <person name="Tsai C.-F."/>
            <person name="Young C.-C."/>
        </authorList>
    </citation>
    <scope>NUCLEOTIDE SEQUENCE [LARGE SCALE GENOMIC DNA]</scope>
    <source>
        <strain evidence="3 4">CC-CFT640</strain>
    </source>
</reference>
<feature type="transmembrane region" description="Helical" evidence="2">
    <location>
        <begin position="468"/>
        <end position="491"/>
    </location>
</feature>